<keyword evidence="1" id="KW-0418">Kinase</keyword>
<protein>
    <submittedName>
        <fullName evidence="1">Two-component sensor kinase CzcS</fullName>
        <ecNumber evidence="1">2.7.3.-</ecNumber>
    </submittedName>
</protein>
<dbReference type="OrthoDB" id="5363487at2"/>
<name>A0A128EAQ2_9BACT</name>
<gene>
    <name evidence="1" type="ORF">ERS672216_00442</name>
</gene>
<dbReference type="EC" id="2.7.3.-" evidence="1"/>
<keyword evidence="1" id="KW-0808">Transferase</keyword>
<dbReference type="AlphaFoldDB" id="A0A128EAQ2"/>
<evidence type="ECO:0000313" key="2">
    <source>
        <dbReference type="Proteomes" id="UP000069632"/>
    </source>
</evidence>
<dbReference type="GO" id="GO:0016301">
    <property type="term" value="F:kinase activity"/>
    <property type="evidence" value="ECO:0007669"/>
    <property type="project" value="UniProtKB-KW"/>
</dbReference>
<accession>A0A128EAQ2</accession>
<dbReference type="RefSeq" id="WP_075492970.1">
    <property type="nucleotide sequence ID" value="NZ_CP053844.1"/>
</dbReference>
<organism evidence="1 2">
    <name type="scientific">Campylobacter geochelonis</name>
    <dbReference type="NCBI Taxonomy" id="1780362"/>
    <lineage>
        <taxon>Bacteria</taxon>
        <taxon>Pseudomonadati</taxon>
        <taxon>Campylobacterota</taxon>
        <taxon>Epsilonproteobacteria</taxon>
        <taxon>Campylobacterales</taxon>
        <taxon>Campylobacteraceae</taxon>
        <taxon>Campylobacter</taxon>
    </lineage>
</organism>
<dbReference type="EMBL" id="FIZP01000001">
    <property type="protein sequence ID" value="CZE46564.1"/>
    <property type="molecule type" value="Genomic_DNA"/>
</dbReference>
<keyword evidence="2" id="KW-1185">Reference proteome</keyword>
<reference evidence="1 2" key="1">
    <citation type="submission" date="2016-02" db="EMBL/GenBank/DDBJ databases">
        <authorList>
            <consortium name="Pathogen Informatics"/>
        </authorList>
    </citation>
    <scope>NUCLEOTIDE SEQUENCE [LARGE SCALE GENOMIC DNA]</scope>
    <source>
        <strain evidence="1 2">RC20</strain>
    </source>
</reference>
<proteinExistence type="predicted"/>
<evidence type="ECO:0000313" key="1">
    <source>
        <dbReference type="EMBL" id="CZE46564.1"/>
    </source>
</evidence>
<dbReference type="Proteomes" id="UP000069632">
    <property type="component" value="Unassembled WGS sequence"/>
</dbReference>
<sequence length="183" mass="21639">MSDYKKLGNKAFKTGKFDLAKTYFSLAIDDENKEEIMFLVSLCEVAKKSRDDANLLFDFYIFNIKEKRDFDNLNSLLLTIEEDTQDEQLNEVLTKEHAIGYEEFKQVVLRHKSFKEGLEGVMVSTKLIIKDRDNFLDFIENLLDNEMYEAGIQYFEMFIEIHGSWDEQIKVIAQKIKDYEARR</sequence>